<comment type="similarity">
    <text evidence="21">Belongs to the complex I 49 kDa subunit family.</text>
</comment>
<feature type="binding site" evidence="19">
    <location>
        <position position="64"/>
    </location>
    <ligand>
        <name>[4Fe-4S] cluster</name>
        <dbReference type="ChEBI" id="CHEBI:49883"/>
    </ligand>
</feature>
<feature type="domain" description="NADH:ubiquinone oxidoreductase 30kDa subunit" evidence="22">
    <location>
        <begin position="273"/>
        <end position="388"/>
    </location>
</feature>
<dbReference type="FunFam" id="3.40.50.12280:FF:000002">
    <property type="entry name" value="NADH-quinone oxidoreductase subunit B"/>
    <property type="match status" value="1"/>
</dbReference>
<keyword evidence="19" id="KW-0830">Ubiquinone</keyword>
<dbReference type="GO" id="GO:0005886">
    <property type="term" value="C:plasma membrane"/>
    <property type="evidence" value="ECO:0007669"/>
    <property type="project" value="UniProtKB-SubCell"/>
</dbReference>
<dbReference type="SUPFAM" id="SSF56762">
    <property type="entry name" value="HydB/Nqo4-like"/>
    <property type="match status" value="1"/>
</dbReference>
<feature type="domain" description="NADH-quinone oxidoreductase subunit D" evidence="23">
    <location>
        <begin position="572"/>
        <end position="820"/>
    </location>
</feature>
<evidence type="ECO:0000256" key="3">
    <source>
        <dbReference type="ARBA" id="ARBA00006408"/>
    </source>
</evidence>
<comment type="subcellular location">
    <subcellularLocation>
        <location evidence="2">Cell inner membrane</location>
        <topology evidence="2">Peripheral membrane protein</topology>
        <orientation evidence="2">Cytoplasmic side</orientation>
    </subcellularLocation>
    <subcellularLocation>
        <location evidence="19">Cell membrane</location>
        <topology evidence="19">Peripheral membrane protein</topology>
        <orientation evidence="19">Cytoplasmic side</orientation>
    </subcellularLocation>
</comment>
<dbReference type="Proteomes" id="UP000037784">
    <property type="component" value="Unassembled WGS sequence"/>
</dbReference>
<dbReference type="GO" id="GO:0051287">
    <property type="term" value="F:NAD binding"/>
    <property type="evidence" value="ECO:0007669"/>
    <property type="project" value="InterPro"/>
</dbReference>
<evidence type="ECO:0000256" key="1">
    <source>
        <dbReference type="ARBA" id="ARBA00002378"/>
    </source>
</evidence>
<keyword evidence="10" id="KW-0997">Cell inner membrane</keyword>
<comment type="subunit">
    <text evidence="16">NDH-1 is composed of about 13 different subunits. Subunits NuoBCD, E, F, and G constitute the peripheral sector of the complex.</text>
</comment>
<evidence type="ECO:0000256" key="8">
    <source>
        <dbReference type="ARBA" id="ARBA00022475"/>
    </source>
</evidence>
<dbReference type="SUPFAM" id="SSF56770">
    <property type="entry name" value="HydA/Nqo6-like"/>
    <property type="match status" value="1"/>
</dbReference>
<evidence type="ECO:0000256" key="20">
    <source>
        <dbReference type="HAMAP-Rule" id="MF_01357"/>
    </source>
</evidence>
<reference evidence="25 26" key="1">
    <citation type="journal article" date="2015" name="Genome Announc.">
        <title>Draft Genome Sequence of a Heterotrophic Facultative Anaerobic Thermophilic Bacterium, Ardenticatena maritima Strain 110ST.</title>
        <authorList>
            <person name="Kawaichi S."/>
            <person name="Yoshida T."/>
            <person name="Sako Y."/>
            <person name="Nakamura R."/>
        </authorList>
    </citation>
    <scope>NUCLEOTIDE SEQUENCE [LARGE SCALE GENOMIC DNA]</scope>
    <source>
        <strain evidence="25 26">110S</strain>
    </source>
</reference>
<gene>
    <name evidence="20" type="primary">nuoC</name>
    <name evidence="19" type="synonym">nuoB</name>
    <name evidence="21" type="synonym">nuoD</name>
    <name evidence="25" type="ORF">ARMA_0651</name>
</gene>
<keyword evidence="8 19" id="KW-1003">Cell membrane</keyword>
<comment type="similarity">
    <text evidence="20">Belongs to the complex I 30 kDa subunit family.</text>
</comment>
<accession>A0A0M9UBU5</accession>
<dbReference type="Pfam" id="PF00346">
    <property type="entry name" value="Complex1_49kDa"/>
    <property type="match status" value="1"/>
</dbReference>
<dbReference type="InterPro" id="IPR029014">
    <property type="entry name" value="NiFe-Hase_large"/>
</dbReference>
<dbReference type="HAMAP" id="MF_01357">
    <property type="entry name" value="NDH1_NuoC"/>
    <property type="match status" value="1"/>
</dbReference>
<evidence type="ECO:0000256" key="13">
    <source>
        <dbReference type="ARBA" id="ARBA00023027"/>
    </source>
</evidence>
<evidence type="ECO:0000256" key="9">
    <source>
        <dbReference type="ARBA" id="ARBA00022485"/>
    </source>
</evidence>
<dbReference type="Pfam" id="PF00329">
    <property type="entry name" value="Complex1_30kDa"/>
    <property type="match status" value="1"/>
</dbReference>
<dbReference type="InterPro" id="IPR006137">
    <property type="entry name" value="NADH_UbQ_OxRdtase-like_20kDa"/>
</dbReference>
<organism evidence="25 26">
    <name type="scientific">Ardenticatena maritima</name>
    <dbReference type="NCBI Taxonomy" id="872965"/>
    <lineage>
        <taxon>Bacteria</taxon>
        <taxon>Bacillati</taxon>
        <taxon>Chloroflexota</taxon>
        <taxon>Ardenticatenia</taxon>
        <taxon>Ardenticatenales</taxon>
        <taxon>Ardenticatenaceae</taxon>
        <taxon>Ardenticatena</taxon>
    </lineage>
</organism>
<comment type="similarity">
    <text evidence="5 19">Belongs to the complex I 20 kDa subunit family.</text>
</comment>
<evidence type="ECO:0000256" key="19">
    <source>
        <dbReference type="HAMAP-Rule" id="MF_01356"/>
    </source>
</evidence>
<dbReference type="NCBIfam" id="TIGR01957">
    <property type="entry name" value="nuoB_fam"/>
    <property type="match status" value="1"/>
</dbReference>
<comment type="caution">
    <text evidence="25">The sequence shown here is derived from an EMBL/GenBank/DDBJ whole genome shotgun (WGS) entry which is preliminary data.</text>
</comment>
<keyword evidence="7 19" id="KW-0813">Transport</keyword>
<comment type="cofactor">
    <cofactor evidence="19">
        <name>[4Fe-4S] cluster</name>
        <dbReference type="ChEBI" id="CHEBI:49883"/>
    </cofactor>
    <text evidence="19">Binds 1 [4Fe-4S] cluster.</text>
</comment>
<reference evidence="26" key="2">
    <citation type="submission" date="2015-08" db="EMBL/GenBank/DDBJ databases">
        <title>Draft Genome Sequence of a Heterotrophic Facultative Anaerobic Bacterium Ardenticatena maritima Strain 110S.</title>
        <authorList>
            <person name="Kawaichi S."/>
            <person name="Yoshida T."/>
            <person name="Sako Y."/>
            <person name="Nakamura R."/>
        </authorList>
    </citation>
    <scope>NUCLEOTIDE SEQUENCE [LARGE SCALE GENOMIC DNA]</scope>
    <source>
        <strain evidence="26">110S</strain>
    </source>
</reference>
<keyword evidence="19" id="KW-0408">Iron</keyword>
<evidence type="ECO:0000256" key="16">
    <source>
        <dbReference type="ARBA" id="ARBA00025957"/>
    </source>
</evidence>
<comment type="similarity">
    <text evidence="3">In the N-terminal section; belongs to the complex I 20 kDa subunit family.</text>
</comment>
<dbReference type="InterPro" id="IPR020396">
    <property type="entry name" value="NADH_UbQ_OxRdtase_CS"/>
</dbReference>
<evidence type="ECO:0000256" key="2">
    <source>
        <dbReference type="ARBA" id="ARBA00004515"/>
    </source>
</evidence>
<dbReference type="InterPro" id="IPR006138">
    <property type="entry name" value="NADH_UQ_OxRdtase_20Kd_su"/>
</dbReference>
<keyword evidence="26" id="KW-1185">Reference proteome</keyword>
<keyword evidence="15" id="KW-0511">Multifunctional enzyme</keyword>
<dbReference type="PROSITE" id="PS01150">
    <property type="entry name" value="COMPLEX1_20K"/>
    <property type="match status" value="1"/>
</dbReference>
<comment type="similarity">
    <text evidence="4">In the central section; belongs to the complex I 30 kDa subunit family.</text>
</comment>
<evidence type="ECO:0000259" key="24">
    <source>
        <dbReference type="Pfam" id="PF01058"/>
    </source>
</evidence>
<evidence type="ECO:0000256" key="12">
    <source>
        <dbReference type="ARBA" id="ARBA00022967"/>
    </source>
</evidence>
<dbReference type="PANTHER" id="PTHR11993">
    <property type="entry name" value="NADH-UBIQUINONE OXIDOREDUCTASE 49 KDA SUBUNIT"/>
    <property type="match status" value="1"/>
</dbReference>
<comment type="catalytic activity">
    <reaction evidence="18 19">
        <text>a quinone + NADH + 5 H(+)(in) = a quinol + NAD(+) + 4 H(+)(out)</text>
        <dbReference type="Rhea" id="RHEA:57888"/>
        <dbReference type="ChEBI" id="CHEBI:15378"/>
        <dbReference type="ChEBI" id="CHEBI:24646"/>
        <dbReference type="ChEBI" id="CHEBI:57540"/>
        <dbReference type="ChEBI" id="CHEBI:57945"/>
        <dbReference type="ChEBI" id="CHEBI:132124"/>
    </reaction>
</comment>
<keyword evidence="12 19" id="KW-1278">Translocase</keyword>
<dbReference type="PANTHER" id="PTHR11993:SF10">
    <property type="entry name" value="NADH DEHYDROGENASE [UBIQUINONE] IRON-SULFUR PROTEIN 2, MITOCHONDRIAL"/>
    <property type="match status" value="1"/>
</dbReference>
<dbReference type="Gene3D" id="1.10.645.10">
    <property type="entry name" value="Cytochrome-c3 Hydrogenase, chain B"/>
    <property type="match status" value="1"/>
</dbReference>
<protein>
    <recommendedName>
        <fullName evidence="19 20">Multifunctional fusion protein</fullName>
    </recommendedName>
    <domain>
        <recommendedName>
            <fullName evidence="19">NADH-quinone oxidoreductase subunit B</fullName>
            <ecNumber evidence="19">7.1.1.-</ecNumber>
        </recommendedName>
        <alternativeName>
            <fullName evidence="19">NADH dehydrogenase I subunit B</fullName>
        </alternativeName>
        <alternativeName>
            <fullName evidence="19">NDH-1 subunit B</fullName>
        </alternativeName>
    </domain>
    <domain>
        <recommendedName>
            <fullName evidence="20">NADH-quinone oxidoreductase subunit C</fullName>
        </recommendedName>
        <alternativeName>
            <fullName evidence="20">NADH dehydrogenase I subunit C</fullName>
        </alternativeName>
        <alternativeName>
            <fullName evidence="20">NDH-1 subunit C</fullName>
        </alternativeName>
    </domain>
    <domain>
        <recommendedName>
            <fullName evidence="21">NADH-quinone oxidoreductase subunit D</fullName>
        </recommendedName>
        <alternativeName>
            <fullName evidence="21">NADH dehydrogenase I subunit D</fullName>
        </alternativeName>
        <alternativeName>
            <fullName evidence="21">NDH-1 subunit D</fullName>
        </alternativeName>
    </domain>
</protein>
<evidence type="ECO:0000256" key="14">
    <source>
        <dbReference type="ARBA" id="ARBA00023136"/>
    </source>
</evidence>
<dbReference type="Gene3D" id="3.40.50.12280">
    <property type="match status" value="1"/>
</dbReference>
<evidence type="ECO:0000256" key="4">
    <source>
        <dbReference type="ARBA" id="ARBA00008265"/>
    </source>
</evidence>
<comment type="subunit">
    <text evidence="17">NDH-1 is composed of 13 different subunits. Subunits NuoB, CD, E, F, and G constitute the peripheral sector of the complex.</text>
</comment>
<feature type="binding site" evidence="19">
    <location>
        <position position="160"/>
    </location>
    <ligand>
        <name>[4Fe-4S] cluster</name>
        <dbReference type="ChEBI" id="CHEBI:49883"/>
    </ligand>
</feature>
<keyword evidence="19" id="KW-0411">Iron-sulfur</keyword>
<dbReference type="SUPFAM" id="SSF143243">
    <property type="entry name" value="Nqo5-like"/>
    <property type="match status" value="1"/>
</dbReference>
<dbReference type="GO" id="GO:0050136">
    <property type="term" value="F:NADH dehydrogenase (quinone) (non-electrogenic) activity"/>
    <property type="evidence" value="ECO:0007669"/>
    <property type="project" value="UniProtKB-UniRule"/>
</dbReference>
<dbReference type="Pfam" id="PF01058">
    <property type="entry name" value="Oxidored_q6"/>
    <property type="match status" value="1"/>
</dbReference>
<evidence type="ECO:0000256" key="6">
    <source>
        <dbReference type="ARBA" id="ARBA00010019"/>
    </source>
</evidence>
<dbReference type="InterPro" id="IPR010218">
    <property type="entry name" value="NADH_DH_suC"/>
</dbReference>
<dbReference type="AlphaFoldDB" id="A0A0M9UBU5"/>
<dbReference type="OrthoDB" id="9801496at2"/>
<evidence type="ECO:0000256" key="10">
    <source>
        <dbReference type="ARBA" id="ARBA00022519"/>
    </source>
</evidence>
<dbReference type="NCBIfam" id="NF005012">
    <property type="entry name" value="PRK06411.1"/>
    <property type="match status" value="1"/>
</dbReference>
<dbReference type="GO" id="GO:0008137">
    <property type="term" value="F:NADH dehydrogenase (ubiquinone) activity"/>
    <property type="evidence" value="ECO:0007669"/>
    <property type="project" value="InterPro"/>
</dbReference>
<evidence type="ECO:0000313" key="25">
    <source>
        <dbReference type="EMBL" id="GAP62228.1"/>
    </source>
</evidence>
<evidence type="ECO:0000256" key="5">
    <source>
        <dbReference type="ARBA" id="ARBA00009173"/>
    </source>
</evidence>
<evidence type="ECO:0000256" key="21">
    <source>
        <dbReference type="HAMAP-Rule" id="MF_01358"/>
    </source>
</evidence>
<dbReference type="NCBIfam" id="NF004739">
    <property type="entry name" value="PRK06075.1"/>
    <property type="match status" value="1"/>
</dbReference>
<evidence type="ECO:0000256" key="18">
    <source>
        <dbReference type="ARBA" id="ARBA00047712"/>
    </source>
</evidence>
<dbReference type="Gene3D" id="3.30.460.80">
    <property type="entry name" value="NADH:ubiquinone oxidoreductase, 30kDa subunit"/>
    <property type="match status" value="1"/>
</dbReference>
<evidence type="ECO:0000313" key="26">
    <source>
        <dbReference type="Proteomes" id="UP000037784"/>
    </source>
</evidence>
<evidence type="ECO:0000259" key="22">
    <source>
        <dbReference type="Pfam" id="PF00329"/>
    </source>
</evidence>
<evidence type="ECO:0000256" key="15">
    <source>
        <dbReference type="ARBA" id="ARBA00023268"/>
    </source>
</evidence>
<comment type="similarity">
    <text evidence="6">In the C-terminal section; belongs to the complex I 49 kDa subunit family.</text>
</comment>
<proteinExistence type="inferred from homology"/>
<dbReference type="InterPro" id="IPR001268">
    <property type="entry name" value="NADH_UbQ_OxRdtase_30kDa_su"/>
</dbReference>
<dbReference type="STRING" id="872965.SE16_04795"/>
<evidence type="ECO:0000256" key="11">
    <source>
        <dbReference type="ARBA" id="ARBA00022719"/>
    </source>
</evidence>
<dbReference type="GO" id="GO:0005506">
    <property type="term" value="F:iron ion binding"/>
    <property type="evidence" value="ECO:0007669"/>
    <property type="project" value="UniProtKB-UniRule"/>
</dbReference>
<feature type="binding site" evidence="19">
    <location>
        <position position="130"/>
    </location>
    <ligand>
        <name>[4Fe-4S] cluster</name>
        <dbReference type="ChEBI" id="CHEBI:49883"/>
    </ligand>
</feature>
<dbReference type="InterPro" id="IPR022885">
    <property type="entry name" value="NDH1_su_D/H"/>
</dbReference>
<dbReference type="HAMAP" id="MF_01356">
    <property type="entry name" value="NDH1_NuoB"/>
    <property type="match status" value="1"/>
</dbReference>
<dbReference type="EC" id="7.1.1.-" evidence="19"/>
<evidence type="ECO:0000259" key="23">
    <source>
        <dbReference type="Pfam" id="PF00346"/>
    </source>
</evidence>
<dbReference type="InterPro" id="IPR037232">
    <property type="entry name" value="NADH_quin_OxRdtase_su_C/D-like"/>
</dbReference>
<dbReference type="InterPro" id="IPR001135">
    <property type="entry name" value="NADH_Q_OxRdtase_suD"/>
</dbReference>
<keyword evidence="14 19" id="KW-0472">Membrane</keyword>
<dbReference type="NCBIfam" id="TIGR01961">
    <property type="entry name" value="NuoC_fam"/>
    <property type="match status" value="1"/>
</dbReference>
<name>A0A0M9UBU5_9CHLR</name>
<feature type="domain" description="NADH:ubiquinone oxidoreductase-like 20kDa subunit" evidence="24">
    <location>
        <begin position="64"/>
        <end position="174"/>
    </location>
</feature>
<comment type="function">
    <text evidence="1 19">NDH-1 shuttles electrons from NADH, via FMN and iron-sulfur (Fe-S) centers, to quinones in the respiratory chain. The immediate electron acceptor for the enzyme in this species is believed to be ubiquinone. Couples the redox reaction to proton translocation (for every two electrons transferred, four hydrogen ions are translocated across the cytoplasmic membrane), and thus conserves the redox energy in a proton gradient.</text>
</comment>
<evidence type="ECO:0000256" key="7">
    <source>
        <dbReference type="ARBA" id="ARBA00022448"/>
    </source>
</evidence>
<comment type="subunit">
    <text evidence="19">NDH-1 is composed of 14 different subunits. Subunits NuoB, C, D, E, F, and G constitute the peripheral sector of the complex.</text>
</comment>
<sequence length="820" mass="93594">MERNPKDVVRDLIPDYAADILAEDELLAQTVLVTTWDKLIKNLDALYNWGRKSSIWPMTFGLACCAIEMISTAASRYDIDRFGAGLFRATPRQADLMIVSGTVTKKMVPIIIRLYNQMPEPKYVIAMGACATGGGPFKEGYNVVSGIDKFIPVDVYVPGCPPTPQALLQGLMTLQAKLDGQSIKHAPWYRSPLSEPVPPPLLGPDIVDPRQIPVLAERIDQQEEPQRKPPKKLHRVKVAEIPQRELEVTEKAAHFLRERFGDQAFKQEGNALIVEPNYLQDVAKALRDDMGYDYLANLTAVDYIDEGKIQVVYHLYSIRNGGGPHIYLKVDTDRDDPQVPSLVPVYGGADFQEREVYDMFGVRFLGHPNLRRILLWEGFDGFPLRKDWLEAYYEQDHKPYDSRWPEGHHRAAEDRNIWGRNVRYPGDFDPEAWNPMREDVMVVQPEELARLDEVRSEKIIVNMGPQHPSTHGVFQMRVLLDGETVVDLEPVMGFMHRNHEKIGERNAWLMNMPYTDRLDYLAQMGNNFGYAITVEKLLGVEVPERAEYIRVIMAELNRIQSHMWSIGFLLNDLGAFFTPSLYCIEEREMILDLFEMVAGSRLMVNYFRFGGVAHDLPEEFLPLAKKLVYERLPRAIEELDRFLTTNEIVQVRTKGIGVLSAEQAINLSTSGHMLRASGVKWDLRRNDPYSIYDRFDFEIPVLYGGDIYDRYYIRILEMWQSLRILQQALEQIPEGEVLAGQKKWSIRVPKGEAYGHVENPRGELGFYVVSDGGSNPYRYHVRSGAFINLTALSHMAKGYKVADLIGILGSIDIVLGEVDR</sequence>
<dbReference type="EMBL" id="BBZA01000037">
    <property type="protein sequence ID" value="GAP62228.1"/>
    <property type="molecule type" value="Genomic_DNA"/>
</dbReference>
<evidence type="ECO:0000256" key="17">
    <source>
        <dbReference type="ARBA" id="ARBA00038617"/>
    </source>
</evidence>
<dbReference type="InParanoid" id="A0A0M9UBU5"/>
<feature type="binding site" evidence="19">
    <location>
        <position position="65"/>
    </location>
    <ligand>
        <name>[4Fe-4S] cluster</name>
        <dbReference type="ChEBI" id="CHEBI:49883"/>
    </ligand>
</feature>
<keyword evidence="19" id="KW-0479">Metal-binding</keyword>
<keyword evidence="11 19" id="KW-0874">Quinone</keyword>
<dbReference type="PROSITE" id="PS00542">
    <property type="entry name" value="COMPLEX1_30K"/>
    <property type="match status" value="1"/>
</dbReference>
<dbReference type="HAMAP" id="MF_01358">
    <property type="entry name" value="NDH1_NuoD"/>
    <property type="match status" value="1"/>
</dbReference>
<keyword evidence="9 19" id="KW-0004">4Fe-4S</keyword>
<dbReference type="GO" id="GO:0048038">
    <property type="term" value="F:quinone binding"/>
    <property type="evidence" value="ECO:0007669"/>
    <property type="project" value="UniProtKB-KW"/>
</dbReference>
<keyword evidence="13 19" id="KW-0520">NAD</keyword>
<dbReference type="GO" id="GO:0051539">
    <property type="term" value="F:4 iron, 4 sulfur cluster binding"/>
    <property type="evidence" value="ECO:0007669"/>
    <property type="project" value="UniProtKB-KW"/>
</dbReference>